<evidence type="ECO:0000313" key="2">
    <source>
        <dbReference type="Proteomes" id="UP000886595"/>
    </source>
</evidence>
<protein>
    <submittedName>
        <fullName evidence="1">Uncharacterized protein</fullName>
    </submittedName>
</protein>
<proteinExistence type="predicted"/>
<organism evidence="1 2">
    <name type="scientific">Brassica carinata</name>
    <name type="common">Ethiopian mustard</name>
    <name type="synonym">Abyssinian cabbage</name>
    <dbReference type="NCBI Taxonomy" id="52824"/>
    <lineage>
        <taxon>Eukaryota</taxon>
        <taxon>Viridiplantae</taxon>
        <taxon>Streptophyta</taxon>
        <taxon>Embryophyta</taxon>
        <taxon>Tracheophyta</taxon>
        <taxon>Spermatophyta</taxon>
        <taxon>Magnoliopsida</taxon>
        <taxon>eudicotyledons</taxon>
        <taxon>Gunneridae</taxon>
        <taxon>Pentapetalae</taxon>
        <taxon>rosids</taxon>
        <taxon>malvids</taxon>
        <taxon>Brassicales</taxon>
        <taxon>Brassicaceae</taxon>
        <taxon>Brassiceae</taxon>
        <taxon>Brassica</taxon>
    </lineage>
</organism>
<dbReference type="EMBL" id="JAAMPC010000009">
    <property type="protein sequence ID" value="KAG2293393.1"/>
    <property type="molecule type" value="Genomic_DNA"/>
</dbReference>
<keyword evidence="2" id="KW-1185">Reference proteome</keyword>
<dbReference type="AlphaFoldDB" id="A0A8X7RQ78"/>
<comment type="caution">
    <text evidence="1">The sequence shown here is derived from an EMBL/GenBank/DDBJ whole genome shotgun (WGS) entry which is preliminary data.</text>
</comment>
<sequence length="134" mass="15220">MKHLLHKLIRRNSDVNSGFGDRDQTQITKAKLISFIWNLFHLEFPELAVAGGSVKKLAEIDCIGVVGACPMGSRIAQFASTNGLDVWLSKWTLMGMHSLEPHRIYLLFCQSFRLQRPNDQGKIQSIQDCLYETK</sequence>
<evidence type="ECO:0000313" key="1">
    <source>
        <dbReference type="EMBL" id="KAG2293393.1"/>
    </source>
</evidence>
<name>A0A8X7RQ78_BRACI</name>
<accession>A0A8X7RQ78</accession>
<gene>
    <name evidence="1" type="ORF">Bca52824_040062</name>
</gene>
<dbReference type="Proteomes" id="UP000886595">
    <property type="component" value="Unassembled WGS sequence"/>
</dbReference>
<reference evidence="1 2" key="1">
    <citation type="submission" date="2020-02" db="EMBL/GenBank/DDBJ databases">
        <authorList>
            <person name="Ma Q."/>
            <person name="Huang Y."/>
            <person name="Song X."/>
            <person name="Pei D."/>
        </authorList>
    </citation>
    <scope>NUCLEOTIDE SEQUENCE [LARGE SCALE GENOMIC DNA]</scope>
    <source>
        <strain evidence="1">Sxm20200214</strain>
        <tissue evidence="1">Leaf</tissue>
    </source>
</reference>